<feature type="active site" description="Proton donor" evidence="6">
    <location>
        <position position="79"/>
    </location>
</feature>
<protein>
    <submittedName>
        <fullName evidence="9">dCMP deaminase</fullName>
    </submittedName>
</protein>
<dbReference type="InterPro" id="IPR002125">
    <property type="entry name" value="CMP_dCMP_dom"/>
</dbReference>
<dbReference type="InterPro" id="IPR016192">
    <property type="entry name" value="APOBEC/CMP_deaminase_Zn-bd"/>
</dbReference>
<dbReference type="OrthoDB" id="9788517at2"/>
<keyword evidence="4" id="KW-0378">Hydrolase</keyword>
<proteinExistence type="inferred from homology"/>
<keyword evidence="5 7" id="KW-0862">Zinc</keyword>
<reference evidence="9 10" key="1">
    <citation type="submission" date="2018-11" db="EMBL/GenBank/DDBJ databases">
        <title>Genomic Encyclopedia of Type Strains, Phase IV (KMG-IV): sequencing the most valuable type-strain genomes for metagenomic binning, comparative biology and taxonomic classification.</title>
        <authorList>
            <person name="Goeker M."/>
        </authorList>
    </citation>
    <scope>NUCLEOTIDE SEQUENCE [LARGE SCALE GENOMIC DNA]</scope>
    <source>
        <strain evidence="9 10">DSM 102936</strain>
    </source>
</reference>
<evidence type="ECO:0000256" key="2">
    <source>
        <dbReference type="ARBA" id="ARBA00006576"/>
    </source>
</evidence>
<dbReference type="SUPFAM" id="SSF53927">
    <property type="entry name" value="Cytidine deaminase-like"/>
    <property type="match status" value="1"/>
</dbReference>
<dbReference type="PROSITE" id="PS51747">
    <property type="entry name" value="CYT_DCMP_DEAMINASES_2"/>
    <property type="match status" value="1"/>
</dbReference>
<dbReference type="PIRSF" id="PIRSF006019">
    <property type="entry name" value="dCMP_deaminase"/>
    <property type="match status" value="1"/>
</dbReference>
<keyword evidence="10" id="KW-1185">Reference proteome</keyword>
<organism evidence="9 10">
    <name type="scientific">Thermodesulfitimonas autotrophica</name>
    <dbReference type="NCBI Taxonomy" id="1894989"/>
    <lineage>
        <taxon>Bacteria</taxon>
        <taxon>Bacillati</taxon>
        <taxon>Bacillota</taxon>
        <taxon>Clostridia</taxon>
        <taxon>Thermoanaerobacterales</taxon>
        <taxon>Thermoanaerobacteraceae</taxon>
        <taxon>Thermodesulfitimonas</taxon>
    </lineage>
</organism>
<dbReference type="GO" id="GO:0006220">
    <property type="term" value="P:pyrimidine nucleotide metabolic process"/>
    <property type="evidence" value="ECO:0007669"/>
    <property type="project" value="InterPro"/>
</dbReference>
<dbReference type="GO" id="GO:0008270">
    <property type="term" value="F:zinc ion binding"/>
    <property type="evidence" value="ECO:0007669"/>
    <property type="project" value="InterPro"/>
</dbReference>
<comment type="cofactor">
    <cofactor evidence="1 7">
        <name>Zn(2+)</name>
        <dbReference type="ChEBI" id="CHEBI:29105"/>
    </cofactor>
</comment>
<evidence type="ECO:0000313" key="9">
    <source>
        <dbReference type="EMBL" id="RPF42963.1"/>
    </source>
</evidence>
<dbReference type="PANTHER" id="PTHR11086">
    <property type="entry name" value="DEOXYCYTIDYLATE DEAMINASE-RELATED"/>
    <property type="match status" value="1"/>
</dbReference>
<evidence type="ECO:0000256" key="6">
    <source>
        <dbReference type="PIRSR" id="PIRSR006019-1"/>
    </source>
</evidence>
<keyword evidence="3 7" id="KW-0479">Metal-binding</keyword>
<dbReference type="EMBL" id="RKRE01000003">
    <property type="protein sequence ID" value="RPF42963.1"/>
    <property type="molecule type" value="Genomic_DNA"/>
</dbReference>
<evidence type="ECO:0000313" key="10">
    <source>
        <dbReference type="Proteomes" id="UP000282654"/>
    </source>
</evidence>
<dbReference type="Proteomes" id="UP000282654">
    <property type="component" value="Unassembled WGS sequence"/>
</dbReference>
<feature type="binding site" evidence="7">
    <location>
        <position position="77"/>
    </location>
    <ligand>
        <name>Zn(2+)</name>
        <dbReference type="ChEBI" id="CHEBI:29105"/>
        <note>catalytic</note>
    </ligand>
</feature>
<evidence type="ECO:0000256" key="4">
    <source>
        <dbReference type="ARBA" id="ARBA00022801"/>
    </source>
</evidence>
<feature type="domain" description="CMP/dCMP-type deaminase" evidence="8">
    <location>
        <begin position="4"/>
        <end position="137"/>
    </location>
</feature>
<dbReference type="PROSITE" id="PS00903">
    <property type="entry name" value="CYT_DCMP_DEAMINASES_1"/>
    <property type="match status" value="1"/>
</dbReference>
<dbReference type="InterPro" id="IPR016193">
    <property type="entry name" value="Cytidine_deaminase-like"/>
</dbReference>
<sequence length="160" mass="17316">MRPDWDLYFMTIARVVATRSTCLRRQVGAVLVKDNRILATGYNGAPSGLRHCLDTGCLREEQGIRAGERHELCRGLHAEQNAILQAAVHGTSIAGATVYTTHHPCVLCAKMLVQAGVKRIVFGGDYPDELAQRILSEAGVKVERFAGEIDFPGRGNGGDG</sequence>
<evidence type="ECO:0000259" key="8">
    <source>
        <dbReference type="PROSITE" id="PS51747"/>
    </source>
</evidence>
<comment type="similarity">
    <text evidence="2">Belongs to the cytidine and deoxycytidylate deaminase family.</text>
</comment>
<dbReference type="Pfam" id="PF00383">
    <property type="entry name" value="dCMP_cyt_deam_1"/>
    <property type="match status" value="1"/>
</dbReference>
<evidence type="ECO:0000256" key="3">
    <source>
        <dbReference type="ARBA" id="ARBA00022723"/>
    </source>
</evidence>
<comment type="caution">
    <text evidence="9">The sequence shown here is derived from an EMBL/GenBank/DDBJ whole genome shotgun (WGS) entry which is preliminary data.</text>
</comment>
<dbReference type="GO" id="GO:0005737">
    <property type="term" value="C:cytoplasm"/>
    <property type="evidence" value="ECO:0007669"/>
    <property type="project" value="TreeGrafter"/>
</dbReference>
<dbReference type="Gene3D" id="3.40.140.10">
    <property type="entry name" value="Cytidine Deaminase, domain 2"/>
    <property type="match status" value="1"/>
</dbReference>
<evidence type="ECO:0000256" key="7">
    <source>
        <dbReference type="PIRSR" id="PIRSR006019-2"/>
    </source>
</evidence>
<dbReference type="InterPro" id="IPR015517">
    <property type="entry name" value="dCMP_deaminase-rel"/>
</dbReference>
<gene>
    <name evidence="9" type="ORF">EDD75_2081</name>
</gene>
<dbReference type="PANTHER" id="PTHR11086:SF18">
    <property type="entry name" value="DEOXYCYTIDYLATE DEAMINASE"/>
    <property type="match status" value="1"/>
</dbReference>
<dbReference type="RefSeq" id="WP_123931721.1">
    <property type="nucleotide sequence ID" value="NZ_DAITJO010000250.1"/>
</dbReference>
<dbReference type="GO" id="GO:0004132">
    <property type="term" value="F:dCMP deaminase activity"/>
    <property type="evidence" value="ECO:0007669"/>
    <property type="project" value="InterPro"/>
</dbReference>
<evidence type="ECO:0000256" key="1">
    <source>
        <dbReference type="ARBA" id="ARBA00001947"/>
    </source>
</evidence>
<dbReference type="AlphaFoldDB" id="A0A3N5AEG6"/>
<feature type="binding site" evidence="7">
    <location>
        <position position="108"/>
    </location>
    <ligand>
        <name>Zn(2+)</name>
        <dbReference type="ChEBI" id="CHEBI:29105"/>
        <note>catalytic</note>
    </ligand>
</feature>
<accession>A0A3N5AEG6</accession>
<dbReference type="CDD" id="cd01286">
    <property type="entry name" value="deoxycytidylate_deaminase"/>
    <property type="match status" value="1"/>
</dbReference>
<dbReference type="InterPro" id="IPR035105">
    <property type="entry name" value="Deoxycytidylate_deaminase_dom"/>
</dbReference>
<feature type="binding site" evidence="7">
    <location>
        <position position="105"/>
    </location>
    <ligand>
        <name>Zn(2+)</name>
        <dbReference type="ChEBI" id="CHEBI:29105"/>
        <note>catalytic</note>
    </ligand>
</feature>
<name>A0A3N5AEG6_9THEO</name>
<dbReference type="InterPro" id="IPR016473">
    <property type="entry name" value="dCMP_deaminase"/>
</dbReference>
<evidence type="ECO:0000256" key="5">
    <source>
        <dbReference type="ARBA" id="ARBA00022833"/>
    </source>
</evidence>